<keyword evidence="4" id="KW-0325">Glycoprotein</keyword>
<dbReference type="InterPro" id="IPR050309">
    <property type="entry name" value="Type-B_Carboxylest/Lipase"/>
</dbReference>
<gene>
    <name evidence="9" type="primary">LOC117646871</name>
</gene>
<dbReference type="GeneID" id="117646871"/>
<evidence type="ECO:0000256" key="4">
    <source>
        <dbReference type="ARBA" id="ARBA00023180"/>
    </source>
</evidence>
<dbReference type="OrthoDB" id="19653at2759"/>
<name>A0A6P8Z2X2_THRPL</name>
<evidence type="ECO:0000256" key="6">
    <source>
        <dbReference type="SAM" id="MobiDB-lite"/>
    </source>
</evidence>
<sequence>MWTEPARSSAVGPDSPDGDLDDGARPLVRIETGALRGRRKRTAKGAVYFSFRGIPYATPPLGDLRFRAPRPAQPWSGVRDAGSFGPQAMQSLMIIPLGPRSWTPGGVAAHAKTVPALLRAGWRGLRAKEDCLYANVYTPQLPRLASHPGLPVLVFIHGGGFRHSDGSDTLLGPEYVMEAGGIVLVTFNYRLGPFGFLAVGTAEAPGNAGLKDQALLLHWLRDNIASFGGDPGNVTLAGESAGGVAAHLHCLSPLSRGLFHRVIASSSLASSDWAMEEQPLQHARALAKALGVAERDLADPDALVRRLRAVPASALQRQFQRMHPIFTPRLTLGMLFVPVVEPALDGAFLAEDPVTVLAEGRQADVALMTGSNDMEGLVIFLGIGDGVFGPKGKARERAFMEECMRHSPARLLPVDLHRALDGRERAALAGDVLQHYFGDGGLGAGKFHQFMELFGDTLFVLPVLRDSRLHAATGTAPVYHYFFNHDGQLNLFKQMMKLTSYRGASHADELGFVFRPAIIAPSYRESSPRDAACKANVLTLWSNFVKTGNPTPPAPPGSSADLGLAWTPRTEECLHFLEINHSLTMRSGALYDRLKFWNDVYKKYLNVPLF</sequence>
<evidence type="ECO:0000256" key="5">
    <source>
        <dbReference type="RuleBase" id="RU361235"/>
    </source>
</evidence>
<comment type="similarity">
    <text evidence="1 5">Belongs to the type-B carboxylesterase/lipase family.</text>
</comment>
<dbReference type="InterPro" id="IPR002018">
    <property type="entry name" value="CarbesteraseB"/>
</dbReference>
<evidence type="ECO:0000256" key="2">
    <source>
        <dbReference type="ARBA" id="ARBA00022487"/>
    </source>
</evidence>
<keyword evidence="3 5" id="KW-0378">Hydrolase</keyword>
<dbReference type="PROSITE" id="PS00122">
    <property type="entry name" value="CARBOXYLESTERASE_B_1"/>
    <property type="match status" value="1"/>
</dbReference>
<dbReference type="RefSeq" id="XP_034244056.1">
    <property type="nucleotide sequence ID" value="XM_034388165.1"/>
</dbReference>
<dbReference type="EC" id="3.1.1.-" evidence="5"/>
<organism evidence="9">
    <name type="scientific">Thrips palmi</name>
    <name type="common">Melon thrips</name>
    <dbReference type="NCBI Taxonomy" id="161013"/>
    <lineage>
        <taxon>Eukaryota</taxon>
        <taxon>Metazoa</taxon>
        <taxon>Ecdysozoa</taxon>
        <taxon>Arthropoda</taxon>
        <taxon>Hexapoda</taxon>
        <taxon>Insecta</taxon>
        <taxon>Pterygota</taxon>
        <taxon>Neoptera</taxon>
        <taxon>Paraneoptera</taxon>
        <taxon>Thysanoptera</taxon>
        <taxon>Terebrantia</taxon>
        <taxon>Thripoidea</taxon>
        <taxon>Thripidae</taxon>
        <taxon>Thrips</taxon>
    </lineage>
</organism>
<dbReference type="Pfam" id="PF00135">
    <property type="entry name" value="COesterase"/>
    <property type="match status" value="1"/>
</dbReference>
<evidence type="ECO:0000313" key="8">
    <source>
        <dbReference type="Proteomes" id="UP000515158"/>
    </source>
</evidence>
<dbReference type="PANTHER" id="PTHR11559">
    <property type="entry name" value="CARBOXYLESTERASE"/>
    <property type="match status" value="1"/>
</dbReference>
<dbReference type="InterPro" id="IPR029058">
    <property type="entry name" value="AB_hydrolase_fold"/>
</dbReference>
<evidence type="ECO:0000313" key="9">
    <source>
        <dbReference type="RefSeq" id="XP_034244056.1"/>
    </source>
</evidence>
<dbReference type="KEGG" id="tpal:117646871"/>
<feature type="region of interest" description="Disordered" evidence="6">
    <location>
        <begin position="1"/>
        <end position="25"/>
    </location>
</feature>
<reference evidence="9" key="1">
    <citation type="submission" date="2025-08" db="UniProtKB">
        <authorList>
            <consortium name="RefSeq"/>
        </authorList>
    </citation>
    <scope>IDENTIFICATION</scope>
    <source>
        <tissue evidence="9">Total insect</tissue>
    </source>
</reference>
<dbReference type="Gene3D" id="3.40.50.1820">
    <property type="entry name" value="alpha/beta hydrolase"/>
    <property type="match status" value="1"/>
</dbReference>
<dbReference type="InParanoid" id="A0A6P8Z2X2"/>
<proteinExistence type="inferred from homology"/>
<protein>
    <recommendedName>
        <fullName evidence="5">Carboxylic ester hydrolase</fullName>
        <ecNumber evidence="5">3.1.1.-</ecNumber>
    </recommendedName>
</protein>
<keyword evidence="2" id="KW-0719">Serine esterase</keyword>
<feature type="domain" description="Carboxylesterase type B" evidence="7">
    <location>
        <begin position="26"/>
        <end position="597"/>
    </location>
</feature>
<dbReference type="GO" id="GO:0052689">
    <property type="term" value="F:carboxylic ester hydrolase activity"/>
    <property type="evidence" value="ECO:0007669"/>
    <property type="project" value="UniProtKB-KW"/>
</dbReference>
<accession>A0A6P8Z2X2</accession>
<dbReference type="SUPFAM" id="SSF53474">
    <property type="entry name" value="alpha/beta-Hydrolases"/>
    <property type="match status" value="1"/>
</dbReference>
<dbReference type="Proteomes" id="UP000515158">
    <property type="component" value="Unplaced"/>
</dbReference>
<keyword evidence="8" id="KW-1185">Reference proteome</keyword>
<evidence type="ECO:0000256" key="1">
    <source>
        <dbReference type="ARBA" id="ARBA00005964"/>
    </source>
</evidence>
<evidence type="ECO:0000256" key="3">
    <source>
        <dbReference type="ARBA" id="ARBA00022801"/>
    </source>
</evidence>
<dbReference type="AlphaFoldDB" id="A0A6P8Z2X2"/>
<evidence type="ECO:0000259" key="7">
    <source>
        <dbReference type="Pfam" id="PF00135"/>
    </source>
</evidence>
<dbReference type="InterPro" id="IPR019826">
    <property type="entry name" value="Carboxylesterase_B_AS"/>
</dbReference>